<evidence type="ECO:0000313" key="1">
    <source>
        <dbReference type="EMBL" id="CAB4290405.1"/>
    </source>
</evidence>
<organism evidence="1 2">
    <name type="scientific">Prunus armeniaca</name>
    <name type="common">Apricot</name>
    <name type="synonym">Armeniaca vulgaris</name>
    <dbReference type="NCBI Taxonomy" id="36596"/>
    <lineage>
        <taxon>Eukaryota</taxon>
        <taxon>Viridiplantae</taxon>
        <taxon>Streptophyta</taxon>
        <taxon>Embryophyta</taxon>
        <taxon>Tracheophyta</taxon>
        <taxon>Spermatophyta</taxon>
        <taxon>Magnoliopsida</taxon>
        <taxon>eudicotyledons</taxon>
        <taxon>Gunneridae</taxon>
        <taxon>Pentapetalae</taxon>
        <taxon>rosids</taxon>
        <taxon>fabids</taxon>
        <taxon>Rosales</taxon>
        <taxon>Rosaceae</taxon>
        <taxon>Amygdaloideae</taxon>
        <taxon>Amygdaleae</taxon>
        <taxon>Prunus</taxon>
    </lineage>
</organism>
<proteinExistence type="predicted"/>
<dbReference type="PANTHER" id="PTHR36346:SF2">
    <property type="entry name" value="EXPRESSED PROTEIN"/>
    <property type="match status" value="1"/>
</dbReference>
<protein>
    <submittedName>
        <fullName evidence="1">Uncharacterized protein</fullName>
    </submittedName>
</protein>
<dbReference type="EMBL" id="CAEKDK010000008">
    <property type="protein sequence ID" value="CAB4290405.1"/>
    <property type="molecule type" value="Genomic_DNA"/>
</dbReference>
<evidence type="ECO:0000313" key="2">
    <source>
        <dbReference type="Proteomes" id="UP000507222"/>
    </source>
</evidence>
<dbReference type="AlphaFoldDB" id="A0A6J5VST8"/>
<reference evidence="1 2" key="1">
    <citation type="submission" date="2020-05" db="EMBL/GenBank/DDBJ databases">
        <authorList>
            <person name="Campoy J."/>
            <person name="Schneeberger K."/>
            <person name="Spophaly S."/>
        </authorList>
    </citation>
    <scope>NUCLEOTIDE SEQUENCE [LARGE SCALE GENOMIC DNA]</scope>
    <source>
        <strain evidence="1">PruArmRojPasFocal</strain>
    </source>
</reference>
<sequence length="95" mass="10931">MFLKLNPIFKFKHVCSDGCLDERVGKAERQGRGQEAVGVFIKAKQREGDDEVEEQQVLKEARKESSRMAQIQRDFDSSALSEATVRLVMDRFVPW</sequence>
<dbReference type="Proteomes" id="UP000507222">
    <property type="component" value="Unassembled WGS sequence"/>
</dbReference>
<accession>A0A6J5VST8</accession>
<name>A0A6J5VST8_PRUAR</name>
<dbReference type="PANTHER" id="PTHR36346">
    <property type="entry name" value="EXPRESSED PROTEIN"/>
    <property type="match status" value="1"/>
</dbReference>
<gene>
    <name evidence="1" type="ORF">CURHAP_LOCUS50390</name>
</gene>